<comment type="caution">
    <text evidence="1">The sequence shown here is derived from an EMBL/GenBank/DDBJ whole genome shotgun (WGS) entry which is preliminary data.</text>
</comment>
<dbReference type="PANTHER" id="PTHR36510">
    <property type="entry name" value="GLUTAMATE--CYSTEINE LIGASE 2-RELATED"/>
    <property type="match status" value="1"/>
</dbReference>
<dbReference type="Proteomes" id="UP000443353">
    <property type="component" value="Unassembled WGS sequence"/>
</dbReference>
<dbReference type="InterPro" id="IPR050141">
    <property type="entry name" value="GCL_type2/YbdK_subfam"/>
</dbReference>
<dbReference type="EMBL" id="WSES01000003">
    <property type="protein sequence ID" value="MVW60731.1"/>
    <property type="molecule type" value="Genomic_DNA"/>
</dbReference>
<dbReference type="Pfam" id="PF04107">
    <property type="entry name" value="GCS2"/>
    <property type="match status" value="1"/>
</dbReference>
<dbReference type="RefSeq" id="WP_160408901.1">
    <property type="nucleotide sequence ID" value="NZ_WSES01000003.1"/>
</dbReference>
<reference evidence="1 2" key="1">
    <citation type="submission" date="2019-12" db="EMBL/GenBank/DDBJ databases">
        <authorList>
            <person name="Li C."/>
            <person name="Zhao J."/>
        </authorList>
    </citation>
    <scope>NUCLEOTIDE SEQUENCE [LARGE SCALE GENOMIC DNA]</scope>
    <source>
        <strain evidence="1 2">NEAU-DD11</strain>
    </source>
</reference>
<sequence>MVGWIPPQRFAAARPGSMRIGLEWMVLDHETYDLHPAAPAIALRLGGQDAAWAATPESDAATLDLATSALDGYCALADALEDMRCRVRRAARSVGAAVAGGGSHPVRTGGRQRNHAAGFGMHVQIGAPGADEAVRIGAWLNQRAPLFIALSASSPYWHGQDSGFCSARNNVAATFQGSGIMPPALRSWQDVVQHVARLVEYGLATRVEDVDWDVRPDPGHGAVELCALDAPLHPAYAAALACYARELCVEVAERPGSWPCRRAADVYPWNRFNATRRGVLGEWIDPCTRKKHSIAHVVRNDLARLAARSDDPDFPAACVLIDELLHNGGQAGWLTAHMAAGARPNDLARLASAMFDSPVLPGWKVEQ</sequence>
<dbReference type="PANTHER" id="PTHR36510:SF1">
    <property type="entry name" value="GLUTAMATE--CYSTEINE LIGASE 2-RELATED"/>
    <property type="match status" value="1"/>
</dbReference>
<proteinExistence type="predicted"/>
<dbReference type="Gene3D" id="3.30.590.20">
    <property type="match status" value="1"/>
</dbReference>
<dbReference type="GO" id="GO:0042398">
    <property type="term" value="P:modified amino acid biosynthetic process"/>
    <property type="evidence" value="ECO:0007669"/>
    <property type="project" value="InterPro"/>
</dbReference>
<protein>
    <recommendedName>
        <fullName evidence="3">Glutamate--cysteine ligase</fullName>
    </recommendedName>
</protein>
<dbReference type="InterPro" id="IPR006336">
    <property type="entry name" value="GCS2"/>
</dbReference>
<evidence type="ECO:0008006" key="3">
    <source>
        <dbReference type="Google" id="ProtNLM"/>
    </source>
</evidence>
<dbReference type="GO" id="GO:0004357">
    <property type="term" value="F:glutamate-cysteine ligase activity"/>
    <property type="evidence" value="ECO:0007669"/>
    <property type="project" value="InterPro"/>
</dbReference>
<gene>
    <name evidence="1" type="ORF">GPY61_12400</name>
</gene>
<dbReference type="SUPFAM" id="SSF55931">
    <property type="entry name" value="Glutamine synthetase/guanido kinase"/>
    <property type="match status" value="1"/>
</dbReference>
<evidence type="ECO:0000313" key="1">
    <source>
        <dbReference type="EMBL" id="MVW60731.1"/>
    </source>
</evidence>
<name>A0A7X3FZ70_9BURK</name>
<keyword evidence="2" id="KW-1185">Reference proteome</keyword>
<dbReference type="AlphaFoldDB" id="A0A7X3FZ70"/>
<organism evidence="1 2">
    <name type="scientific">Massilia cellulosiltytica</name>
    <dbReference type="NCBI Taxonomy" id="2683234"/>
    <lineage>
        <taxon>Bacteria</taxon>
        <taxon>Pseudomonadati</taxon>
        <taxon>Pseudomonadota</taxon>
        <taxon>Betaproteobacteria</taxon>
        <taxon>Burkholderiales</taxon>
        <taxon>Oxalobacteraceae</taxon>
        <taxon>Telluria group</taxon>
        <taxon>Massilia</taxon>
    </lineage>
</organism>
<accession>A0A7X3FZ70</accession>
<evidence type="ECO:0000313" key="2">
    <source>
        <dbReference type="Proteomes" id="UP000443353"/>
    </source>
</evidence>
<dbReference type="InterPro" id="IPR014746">
    <property type="entry name" value="Gln_synth/guanido_kin_cat_dom"/>
</dbReference>